<sequence length="489" mass="51557">MNEVRVLTPTGMLGAGFPPETLTRGLELGADVIAVDGGSTDSGPYYLGAGIAKTAAAAVARDMRMLLRAASAAGIPLIIGSCGTSGTDSGVDWVAGITHGILAEEGLDLKVATIYSEQRADDLAARLDRIKPLPPAGPLDAATLESCRHIVGMMGHDPIVAALEAGADVVLAGRATDTAIAAAFPLMKGLPPGPVWHAAKIVECGGQCTTNPRAGGVLATIDADGFTIEPLDPDNACTPTSVAAHMLYETVNPFTMREPAGTIDVSEAVYEALDTRRVRVSKSRFVPAGQHTIKLEGARITGYETMSFTAIRDPHILGQIDTWAALMRKMIGEWVSGTLGLDGSDYAFDLRLYGHDAILDGIEPDRRPPREVGVMLLVRAADQQTATAVAKVANPLMLHLPTPDMNYLPSLAFATSPAETERGAVYEFALHHAVDVDSPTSMFRLNLPPDADSINPRSDADATHRRPDADATHRRPDAVAINLPEDGDA</sequence>
<dbReference type="EMBL" id="PVMZ01000010">
    <property type="protein sequence ID" value="PRX19554.1"/>
    <property type="molecule type" value="Genomic_DNA"/>
</dbReference>
<dbReference type="Proteomes" id="UP000239415">
    <property type="component" value="Unassembled WGS sequence"/>
</dbReference>
<evidence type="ECO:0000256" key="1">
    <source>
        <dbReference type="SAM" id="MobiDB-lite"/>
    </source>
</evidence>
<protein>
    <submittedName>
        <fullName evidence="3">Uncharacterized protein DUF1446</fullName>
    </submittedName>
</protein>
<accession>A0A2T0K902</accession>
<dbReference type="AlphaFoldDB" id="A0A2T0K902"/>
<evidence type="ECO:0000313" key="3">
    <source>
        <dbReference type="EMBL" id="PRX19554.1"/>
    </source>
</evidence>
<dbReference type="OrthoDB" id="3756063at2"/>
<proteinExistence type="predicted"/>
<evidence type="ECO:0000313" key="4">
    <source>
        <dbReference type="Proteomes" id="UP000239415"/>
    </source>
</evidence>
<dbReference type="InterPro" id="IPR010839">
    <property type="entry name" value="AtuA_N"/>
</dbReference>
<evidence type="ECO:0000259" key="2">
    <source>
        <dbReference type="Pfam" id="PF07287"/>
    </source>
</evidence>
<comment type="caution">
    <text evidence="3">The sequence shown here is derived from an EMBL/GenBank/DDBJ whole genome shotgun (WGS) entry which is preliminary data.</text>
</comment>
<reference evidence="3 4" key="1">
    <citation type="submission" date="2018-03" db="EMBL/GenBank/DDBJ databases">
        <title>Genomic Encyclopedia of Archaeal and Bacterial Type Strains, Phase II (KMG-II): from individual species to whole genera.</title>
        <authorList>
            <person name="Goeker M."/>
        </authorList>
    </citation>
    <scope>NUCLEOTIDE SEQUENCE [LARGE SCALE GENOMIC DNA]</scope>
    <source>
        <strain evidence="3 4">DSM 43146</strain>
    </source>
</reference>
<dbReference type="Pfam" id="PF07287">
    <property type="entry name" value="AtuA"/>
    <property type="match status" value="1"/>
</dbReference>
<organism evidence="3 4">
    <name type="scientific">Actinoplanes italicus</name>
    <dbReference type="NCBI Taxonomy" id="113567"/>
    <lineage>
        <taxon>Bacteria</taxon>
        <taxon>Bacillati</taxon>
        <taxon>Actinomycetota</taxon>
        <taxon>Actinomycetes</taxon>
        <taxon>Micromonosporales</taxon>
        <taxon>Micromonosporaceae</taxon>
        <taxon>Actinoplanes</taxon>
    </lineage>
</organism>
<feature type="domain" description="Acyclic terpene utilisation N-terminal" evidence="2">
    <location>
        <begin position="59"/>
        <end position="399"/>
    </location>
</feature>
<name>A0A2T0K902_9ACTN</name>
<feature type="region of interest" description="Disordered" evidence="1">
    <location>
        <begin position="447"/>
        <end position="489"/>
    </location>
</feature>
<dbReference type="RefSeq" id="WP_106322563.1">
    <property type="nucleotide sequence ID" value="NZ_BOMO01000049.1"/>
</dbReference>
<keyword evidence="4" id="KW-1185">Reference proteome</keyword>
<feature type="compositionally biased region" description="Basic and acidic residues" evidence="1">
    <location>
        <begin position="458"/>
        <end position="477"/>
    </location>
</feature>
<gene>
    <name evidence="3" type="ORF">CLV67_110306</name>
</gene>